<sequence>MLFQLVLNSKQQNRNETKGFKTALKRVAISNRKLEPFKLPKLFWGFLTLLNIKATLGGSDAPTSLASTNDLNFWV</sequence>
<gene>
    <name evidence="1" type="ORF">Y1Q_0012509</name>
</gene>
<evidence type="ECO:0000313" key="1">
    <source>
        <dbReference type="EMBL" id="KYO20607.1"/>
    </source>
</evidence>
<accession>A0A151M7X4</accession>
<name>A0A151M7X4_ALLMI</name>
<dbReference type="Proteomes" id="UP000050525">
    <property type="component" value="Unassembled WGS sequence"/>
</dbReference>
<keyword evidence="2" id="KW-1185">Reference proteome</keyword>
<evidence type="ECO:0000313" key="2">
    <source>
        <dbReference type="Proteomes" id="UP000050525"/>
    </source>
</evidence>
<proteinExistence type="predicted"/>
<comment type="caution">
    <text evidence="1">The sequence shown here is derived from an EMBL/GenBank/DDBJ whole genome shotgun (WGS) entry which is preliminary data.</text>
</comment>
<organism evidence="1 2">
    <name type="scientific">Alligator mississippiensis</name>
    <name type="common">American alligator</name>
    <dbReference type="NCBI Taxonomy" id="8496"/>
    <lineage>
        <taxon>Eukaryota</taxon>
        <taxon>Metazoa</taxon>
        <taxon>Chordata</taxon>
        <taxon>Craniata</taxon>
        <taxon>Vertebrata</taxon>
        <taxon>Euteleostomi</taxon>
        <taxon>Archelosauria</taxon>
        <taxon>Archosauria</taxon>
        <taxon>Crocodylia</taxon>
        <taxon>Alligatoridae</taxon>
        <taxon>Alligatorinae</taxon>
        <taxon>Alligator</taxon>
    </lineage>
</organism>
<dbReference type="EMBL" id="AKHW03006358">
    <property type="protein sequence ID" value="KYO20607.1"/>
    <property type="molecule type" value="Genomic_DNA"/>
</dbReference>
<protein>
    <submittedName>
        <fullName evidence="1">Uncharacterized protein</fullName>
    </submittedName>
</protein>
<dbReference type="AlphaFoldDB" id="A0A151M7X4"/>
<reference evidence="1 2" key="1">
    <citation type="journal article" date="2012" name="Genome Biol.">
        <title>Sequencing three crocodilian genomes to illuminate the evolution of archosaurs and amniotes.</title>
        <authorList>
            <person name="St John J.A."/>
            <person name="Braun E.L."/>
            <person name="Isberg S.R."/>
            <person name="Miles L.G."/>
            <person name="Chong A.Y."/>
            <person name="Gongora J."/>
            <person name="Dalzell P."/>
            <person name="Moran C."/>
            <person name="Bed'hom B."/>
            <person name="Abzhanov A."/>
            <person name="Burgess S.C."/>
            <person name="Cooksey A.M."/>
            <person name="Castoe T.A."/>
            <person name="Crawford N.G."/>
            <person name="Densmore L.D."/>
            <person name="Drew J.C."/>
            <person name="Edwards S.V."/>
            <person name="Faircloth B.C."/>
            <person name="Fujita M.K."/>
            <person name="Greenwold M.J."/>
            <person name="Hoffmann F.G."/>
            <person name="Howard J.M."/>
            <person name="Iguchi T."/>
            <person name="Janes D.E."/>
            <person name="Khan S.Y."/>
            <person name="Kohno S."/>
            <person name="de Koning A.J."/>
            <person name="Lance S.L."/>
            <person name="McCarthy F.M."/>
            <person name="McCormack J.E."/>
            <person name="Merchant M.E."/>
            <person name="Peterson D.G."/>
            <person name="Pollock D.D."/>
            <person name="Pourmand N."/>
            <person name="Raney B.J."/>
            <person name="Roessler K.A."/>
            <person name="Sanford J.R."/>
            <person name="Sawyer R.H."/>
            <person name="Schmidt C.J."/>
            <person name="Triplett E.W."/>
            <person name="Tuberville T.D."/>
            <person name="Venegas-Anaya M."/>
            <person name="Howard J.T."/>
            <person name="Jarvis E.D."/>
            <person name="Guillette L.J.Jr."/>
            <person name="Glenn T.C."/>
            <person name="Green R.E."/>
            <person name="Ray D.A."/>
        </authorList>
    </citation>
    <scope>NUCLEOTIDE SEQUENCE [LARGE SCALE GENOMIC DNA]</scope>
    <source>
        <strain evidence="1">KSC_2009_1</strain>
    </source>
</reference>